<feature type="chain" id="PRO_5005536929" evidence="10">
    <location>
        <begin position="20"/>
        <end position="390"/>
    </location>
</feature>
<dbReference type="PANTHER" id="PTHR12692:SF0">
    <property type="entry name" value="GH11935P"/>
    <property type="match status" value="1"/>
</dbReference>
<dbReference type="Pfam" id="PF04756">
    <property type="entry name" value="OST3_OST6"/>
    <property type="match status" value="1"/>
</dbReference>
<comment type="similarity">
    <text evidence="3">Belongs to the OST3/OST6 family.</text>
</comment>
<evidence type="ECO:0000256" key="5">
    <source>
        <dbReference type="ARBA" id="ARBA00022729"/>
    </source>
</evidence>
<sequence length="390" mass="41935">MAVVVFVVVAGLLATGGEGKAAKKVPVSAEEALGKLHELAERAKASADGTVSLSAHEYREYVHATPRLYSVVLMFTVASPGRGCKPCAIMWEPYTEAASGFARHHLDESVAGVEAAMVNGTAEDVSDAELPVFFGVIDYDKANGAAIFKAVQVSGTPYIAFVPPARALVKSSKAPSIGSSKAWRKRWTKDNEFNLRQMSSDTTVFLQFITRQCGLEIDVSRPLPLFRIVFAVAGTVGSLWAAQDKINAIVPFRLLFFGAFLCGVVYCYSGAMFCTIRSAPWTQAGKDGEMWFYPAQRHQLGKEAMVVGGLYATAVAGILVLLRGVPRLAAANYGTLVMIVPTVVGCFALWLALGYISVLFTAKMGGGYPLPLTNFAALLPRSWGYFNKYG</sequence>
<comment type="function">
    <text evidence="1">Subunit of the oligosaccharyl transferase (OST) complex that catalyzes the initial transfer of a defined glycan (Glc(3)Man(9)GlcNAc(2) in eukaryotes) from the lipid carrier dolichol-pyrophosphate to an asparagine residue within an Asn-X-Ser/Thr consensus motif in nascent polypeptide chains, the first step in protein N-glycosylation. N-glycosylation occurs cotranslationally and the complex associates with the Sec61 complex at the channel-forming translocon complex that mediates protein translocation across the endoplasmic reticulum (ER). All subunits are required for a maximal enzyme activity.</text>
</comment>
<dbReference type="OMA" id="VLFGMYS"/>
<proteinExistence type="inferred from homology"/>
<evidence type="ECO:0000256" key="7">
    <source>
        <dbReference type="ARBA" id="ARBA00022989"/>
    </source>
</evidence>
<evidence type="ECO:0000313" key="12">
    <source>
        <dbReference type="Proteomes" id="UP000054408"/>
    </source>
</evidence>
<feature type="signal peptide" evidence="10">
    <location>
        <begin position="1"/>
        <end position="19"/>
    </location>
</feature>
<evidence type="ECO:0000256" key="9">
    <source>
        <dbReference type="SAM" id="Phobius"/>
    </source>
</evidence>
<keyword evidence="7 9" id="KW-1133">Transmembrane helix</keyword>
<feature type="transmembrane region" description="Helical" evidence="9">
    <location>
        <begin position="225"/>
        <end position="242"/>
    </location>
</feature>
<evidence type="ECO:0000256" key="1">
    <source>
        <dbReference type="ARBA" id="ARBA00002791"/>
    </source>
</evidence>
<protein>
    <submittedName>
        <fullName evidence="11">Uncharacterized protein</fullName>
    </submittedName>
</protein>
<dbReference type="GeneID" id="25563685"/>
<dbReference type="GO" id="GO:0018279">
    <property type="term" value="P:protein N-linked glycosylation via asparagine"/>
    <property type="evidence" value="ECO:0007669"/>
    <property type="project" value="TreeGrafter"/>
</dbReference>
<feature type="transmembrane region" description="Helical" evidence="9">
    <location>
        <begin position="334"/>
        <end position="360"/>
    </location>
</feature>
<dbReference type="PANTHER" id="PTHR12692">
    <property type="entry name" value="DOLICHYL-DIPHOSPHOOLIGOSACCHARIDE--PROTEIN GLYCOSYLTRANSFERASE-RELATED"/>
    <property type="match status" value="1"/>
</dbReference>
<evidence type="ECO:0000256" key="3">
    <source>
        <dbReference type="ARBA" id="ARBA00009561"/>
    </source>
</evidence>
<evidence type="ECO:0000256" key="6">
    <source>
        <dbReference type="ARBA" id="ARBA00022824"/>
    </source>
</evidence>
<dbReference type="OrthoDB" id="67566at2759"/>
<keyword evidence="6" id="KW-0256">Endoplasmic reticulum</keyword>
<dbReference type="Gene3D" id="3.40.30.10">
    <property type="entry name" value="Glutaredoxin"/>
    <property type="match status" value="1"/>
</dbReference>
<evidence type="ECO:0000256" key="10">
    <source>
        <dbReference type="SAM" id="SignalP"/>
    </source>
</evidence>
<evidence type="ECO:0000256" key="8">
    <source>
        <dbReference type="ARBA" id="ARBA00023136"/>
    </source>
</evidence>
<feature type="transmembrane region" description="Helical" evidence="9">
    <location>
        <begin position="304"/>
        <end position="322"/>
    </location>
</feature>
<keyword evidence="5 10" id="KW-0732">Signal</keyword>
<dbReference type="Proteomes" id="UP000054408">
    <property type="component" value="Unassembled WGS sequence"/>
</dbReference>
<reference evidence="11 12" key="1">
    <citation type="submission" date="2010-05" db="EMBL/GenBank/DDBJ databases">
        <title>The Genome Sequence of Thecamonas trahens ATCC 50062.</title>
        <authorList>
            <consortium name="The Broad Institute Genome Sequencing Platform"/>
            <person name="Russ C."/>
            <person name="Cuomo C."/>
            <person name="Shea T."/>
            <person name="Young S.K."/>
            <person name="Zeng Q."/>
            <person name="Koehrsen M."/>
            <person name="Haas B."/>
            <person name="Borodovsky M."/>
            <person name="Guigo R."/>
            <person name="Alvarado L."/>
            <person name="Berlin A."/>
            <person name="Bochicchio J."/>
            <person name="Borenstein D."/>
            <person name="Chapman S."/>
            <person name="Chen Z."/>
            <person name="Freedman E."/>
            <person name="Gellesch M."/>
            <person name="Goldberg J."/>
            <person name="Griggs A."/>
            <person name="Gujja S."/>
            <person name="Heilman E."/>
            <person name="Heiman D."/>
            <person name="Hepburn T."/>
            <person name="Howarth C."/>
            <person name="Jen D."/>
            <person name="Larson L."/>
            <person name="Mehta T."/>
            <person name="Park D."/>
            <person name="Pearson M."/>
            <person name="Roberts A."/>
            <person name="Saif S."/>
            <person name="Shenoy N."/>
            <person name="Sisk P."/>
            <person name="Stolte C."/>
            <person name="Sykes S."/>
            <person name="Thomson T."/>
            <person name="Walk T."/>
            <person name="White J."/>
            <person name="Yandava C."/>
            <person name="Burger G."/>
            <person name="Gray M.W."/>
            <person name="Holland P.W.H."/>
            <person name="King N."/>
            <person name="Lang F.B.F."/>
            <person name="Roger A.J."/>
            <person name="Ruiz-Trillo I."/>
            <person name="Lander E."/>
            <person name="Nusbaum C."/>
        </authorList>
    </citation>
    <scope>NUCLEOTIDE SEQUENCE [LARGE SCALE GENOMIC DNA]</scope>
    <source>
        <strain evidence="11 12">ATCC 50062</strain>
    </source>
</reference>
<gene>
    <name evidence="11" type="ORF">AMSG_04123</name>
</gene>
<keyword evidence="12" id="KW-1185">Reference proteome</keyword>
<accession>A0A0L0D676</accession>
<name>A0A0L0D676_THETB</name>
<keyword evidence="4 9" id="KW-0812">Transmembrane</keyword>
<feature type="transmembrane region" description="Helical" evidence="9">
    <location>
        <begin position="254"/>
        <end position="273"/>
    </location>
</feature>
<dbReference type="eggNOG" id="KOG2603">
    <property type="taxonomic scope" value="Eukaryota"/>
</dbReference>
<dbReference type="GO" id="GO:0008250">
    <property type="term" value="C:oligosaccharyltransferase complex"/>
    <property type="evidence" value="ECO:0007669"/>
    <property type="project" value="TreeGrafter"/>
</dbReference>
<dbReference type="EMBL" id="GL349449">
    <property type="protein sequence ID" value="KNC47892.1"/>
    <property type="molecule type" value="Genomic_DNA"/>
</dbReference>
<organism evidence="11 12">
    <name type="scientific">Thecamonas trahens ATCC 50062</name>
    <dbReference type="NCBI Taxonomy" id="461836"/>
    <lineage>
        <taxon>Eukaryota</taxon>
        <taxon>Apusozoa</taxon>
        <taxon>Apusomonadida</taxon>
        <taxon>Apusomonadidae</taxon>
        <taxon>Thecamonas</taxon>
    </lineage>
</organism>
<dbReference type="STRING" id="461836.A0A0L0D676"/>
<evidence type="ECO:0000256" key="2">
    <source>
        <dbReference type="ARBA" id="ARBA00004477"/>
    </source>
</evidence>
<dbReference type="AlphaFoldDB" id="A0A0L0D676"/>
<dbReference type="InterPro" id="IPR021149">
    <property type="entry name" value="OligosaccharylTrfase_OST3/OST6"/>
</dbReference>
<evidence type="ECO:0000256" key="4">
    <source>
        <dbReference type="ARBA" id="ARBA00022692"/>
    </source>
</evidence>
<keyword evidence="8 9" id="KW-0472">Membrane</keyword>
<evidence type="ECO:0000313" key="11">
    <source>
        <dbReference type="EMBL" id="KNC47892.1"/>
    </source>
</evidence>
<dbReference type="RefSeq" id="XP_013758914.1">
    <property type="nucleotide sequence ID" value="XM_013903460.1"/>
</dbReference>
<comment type="subcellular location">
    <subcellularLocation>
        <location evidence="2">Endoplasmic reticulum membrane</location>
        <topology evidence="2">Multi-pass membrane protein</topology>
    </subcellularLocation>
</comment>